<feature type="compositionally biased region" description="Polar residues" evidence="1">
    <location>
        <begin position="10"/>
        <end position="20"/>
    </location>
</feature>
<keyword evidence="2" id="KW-0472">Membrane</keyword>
<evidence type="ECO:0000256" key="1">
    <source>
        <dbReference type="SAM" id="MobiDB-lite"/>
    </source>
</evidence>
<dbReference type="EMBL" id="JACTNZ010000013">
    <property type="protein sequence ID" value="KAG5517380.1"/>
    <property type="molecule type" value="Genomic_DNA"/>
</dbReference>
<feature type="transmembrane region" description="Helical" evidence="2">
    <location>
        <begin position="33"/>
        <end position="54"/>
    </location>
</feature>
<sequence>MANPREPPAVTTTTNSSPEQPVNDAKHRRICRILDCICLWGMCFSLFCVLFFGLCLNPGDTSPKFQIPSFSVCPVNSCSSPSSFLNANWKISFLVLPTWTGYLTSHLRFPFSTAESPSHPHQWLLALYTRDTRRWWMVEASMVAFSVDNNVLTTIYEELKDGAVSFTVAVDGTVRLEPWFIEGHRHHMTVSCNNVMVGFYGDKGGALVGEHGKREPISFH</sequence>
<dbReference type="Proteomes" id="UP000823749">
    <property type="component" value="Chromosome 13"/>
</dbReference>
<name>A0AAV6HTR1_9ERIC</name>
<reference evidence="3 4" key="1">
    <citation type="submission" date="2020-08" db="EMBL/GenBank/DDBJ databases">
        <title>Plant Genome Project.</title>
        <authorList>
            <person name="Zhang R.-G."/>
        </authorList>
    </citation>
    <scope>NUCLEOTIDE SEQUENCE [LARGE SCALE GENOMIC DNA]</scope>
    <source>
        <strain evidence="3">WSP0</strain>
        <tissue evidence="3">Leaf</tissue>
    </source>
</reference>
<accession>A0AAV6HTR1</accession>
<evidence type="ECO:0000256" key="2">
    <source>
        <dbReference type="SAM" id="Phobius"/>
    </source>
</evidence>
<keyword evidence="2" id="KW-0812">Transmembrane</keyword>
<evidence type="ECO:0000313" key="4">
    <source>
        <dbReference type="Proteomes" id="UP000823749"/>
    </source>
</evidence>
<organism evidence="3 4">
    <name type="scientific">Rhododendron griersonianum</name>
    <dbReference type="NCBI Taxonomy" id="479676"/>
    <lineage>
        <taxon>Eukaryota</taxon>
        <taxon>Viridiplantae</taxon>
        <taxon>Streptophyta</taxon>
        <taxon>Embryophyta</taxon>
        <taxon>Tracheophyta</taxon>
        <taxon>Spermatophyta</taxon>
        <taxon>Magnoliopsida</taxon>
        <taxon>eudicotyledons</taxon>
        <taxon>Gunneridae</taxon>
        <taxon>Pentapetalae</taxon>
        <taxon>asterids</taxon>
        <taxon>Ericales</taxon>
        <taxon>Ericaceae</taxon>
        <taxon>Ericoideae</taxon>
        <taxon>Rhodoreae</taxon>
        <taxon>Rhododendron</taxon>
    </lineage>
</organism>
<gene>
    <name evidence="3" type="ORF">RHGRI_037955</name>
</gene>
<comment type="caution">
    <text evidence="3">The sequence shown here is derived from an EMBL/GenBank/DDBJ whole genome shotgun (WGS) entry which is preliminary data.</text>
</comment>
<keyword evidence="2" id="KW-1133">Transmembrane helix</keyword>
<protein>
    <submittedName>
        <fullName evidence="3">Uncharacterized protein</fullName>
    </submittedName>
</protein>
<proteinExistence type="predicted"/>
<keyword evidence="4" id="KW-1185">Reference proteome</keyword>
<feature type="region of interest" description="Disordered" evidence="1">
    <location>
        <begin position="1"/>
        <end position="22"/>
    </location>
</feature>
<dbReference type="AlphaFoldDB" id="A0AAV6HTR1"/>
<evidence type="ECO:0000313" key="3">
    <source>
        <dbReference type="EMBL" id="KAG5517380.1"/>
    </source>
</evidence>